<keyword evidence="2" id="KW-0472">Membrane</keyword>
<evidence type="ECO:0000256" key="2">
    <source>
        <dbReference type="SAM" id="Phobius"/>
    </source>
</evidence>
<feature type="compositionally biased region" description="Basic and acidic residues" evidence="1">
    <location>
        <begin position="803"/>
        <end position="815"/>
    </location>
</feature>
<gene>
    <name evidence="3" type="ORF">POPTR_001G249000</name>
</gene>
<organism evidence="3 4">
    <name type="scientific">Populus trichocarpa</name>
    <name type="common">Western balsam poplar</name>
    <name type="synonym">Populus balsamifera subsp. trichocarpa</name>
    <dbReference type="NCBI Taxonomy" id="3694"/>
    <lineage>
        <taxon>Eukaryota</taxon>
        <taxon>Viridiplantae</taxon>
        <taxon>Streptophyta</taxon>
        <taxon>Embryophyta</taxon>
        <taxon>Tracheophyta</taxon>
        <taxon>Spermatophyta</taxon>
        <taxon>Magnoliopsida</taxon>
        <taxon>eudicotyledons</taxon>
        <taxon>Gunneridae</taxon>
        <taxon>Pentapetalae</taxon>
        <taxon>rosids</taxon>
        <taxon>fabids</taxon>
        <taxon>Malpighiales</taxon>
        <taxon>Salicaceae</taxon>
        <taxon>Saliceae</taxon>
        <taxon>Populus</taxon>
    </lineage>
</organism>
<dbReference type="EMBL" id="CM009290">
    <property type="protein sequence ID" value="RQO85318.1"/>
    <property type="molecule type" value="Genomic_DNA"/>
</dbReference>
<dbReference type="AlphaFoldDB" id="A0A3N7FUC1"/>
<sequence length="1151" mass="128024">MKMGIDAKEFQAFMWRVVKFSINTCTALAQKYPFASGVLLSLLILYLFLPSVFFFLIYSLPFLGCTAVFIHYYLNTQRPKIQHGDERKEHGISSIESRRLLQRNVNKNNIDESDAHAVKEEKDMVSPMISNDELIGRTALAEEKPKIIMEEKESRALNSGESSSHNVSIGENISELGQAPNPDAVSCDGFNEQPTKLQVGGEVELESSSSEADDDDEEEESEKGGENAVQWTEYDQKNVMDLGNSEIERNRRLEMLIARRKARKSFKMNSIAGSGPRHPVMVARSNTFHVSKSSDDQIPGSAPSILLPTKNPFDLPYDPHEEKPNLMADSFHEEFMAVHQKEFPFCRHENFSLGNSFQDNRQGQHEGRGYSRHKMQSGNKGNHDRLVDHLLFQGGETLRRNLSVTDLVTEEPQSSNQVANKQERDGEVGTTRIKLIGEKMEQSHYKDPSLGNGSDIQMNKDANAIKHKKILSNPSSSAEDILNAKTAENSESIQPTTFKFPEVFYDRAPNSLPCPVPKARAVAEPSYDSSPSAIDNTRMEEHFFYKLKPGHTPNHSIASDMQVEVSEIGSPPLIEDGTASSNDDESLIYDGDSENEFTSGSEELWGASPLAPKVQEHGKAPGQIYEEGEEGMTEVEFSRVWDEPENPISSSMWPLSSSRAEISQEDQAHSMKIDPKLSNHVKDEVDEVRERRPSNASDVDEVEEVREERPSNSSDVVPPEHSLEGTRLMEGSMAHSPSEVYFPEPQEPYDTQGKCTEEAIDMENMNGSVLDDEQIKENLKCRKNIEYESETLISNEASVELSKPLEEPQTADHLEGASARLVDNEASINVSKPDEKHVSSKVPGVIVEKEESTNPPRDVAGEVNHISDVSDPSINKNDDLEKLKSFEGSEGEPDQFSTGHEIFVEPLKPANITSLEGHEYSPGVLTENETIVASSQAIEEVDNSRTSKETDEFGTQIADEEIEDLLKPGEAVVSSETTKDVQGDPKDLIDQKAVLNPSTPAVDDDNILVTPEAKDSAADTIHNVNESEMSEFISNEKFKHVQDSEDESQRLDRQEDIMEPLKAVEVTNSESIRDIEGESKQLADDEVNVTIPSQPEGEINSSDDREKTEDPGKSIVQENGMDISEASRGNDIARAVEDNKDKSEDKTEING</sequence>
<feature type="compositionally biased region" description="Acidic residues" evidence="1">
    <location>
        <begin position="582"/>
        <end position="595"/>
    </location>
</feature>
<dbReference type="Proteomes" id="UP000006729">
    <property type="component" value="Chromosome 1"/>
</dbReference>
<feature type="region of interest" description="Disordered" evidence="1">
    <location>
        <begin position="570"/>
        <end position="752"/>
    </location>
</feature>
<feature type="transmembrane region" description="Helical" evidence="2">
    <location>
        <begin position="32"/>
        <end position="49"/>
    </location>
</feature>
<feature type="compositionally biased region" description="Basic and acidic residues" evidence="1">
    <location>
        <begin position="666"/>
        <end position="693"/>
    </location>
</feature>
<dbReference type="PANTHER" id="PTHR33870:SF16">
    <property type="entry name" value="PROTEIN, PUTATIVE-RELATED"/>
    <property type="match status" value="1"/>
</dbReference>
<dbReference type="PANTHER" id="PTHR33870">
    <property type="entry name" value="CARDIOMYOPATHY-ASSOCIATED PROTEIN"/>
    <property type="match status" value="1"/>
</dbReference>
<feature type="compositionally biased region" description="Low complexity" evidence="1">
    <location>
        <begin position="649"/>
        <end position="658"/>
    </location>
</feature>
<proteinExistence type="predicted"/>
<feature type="compositionally biased region" description="Basic and acidic residues" evidence="1">
    <location>
        <begin position="1134"/>
        <end position="1151"/>
    </location>
</feature>
<feature type="compositionally biased region" description="Low complexity" evidence="1">
    <location>
        <begin position="200"/>
        <end position="210"/>
    </location>
</feature>
<protein>
    <submittedName>
        <fullName evidence="3">Uncharacterized protein</fullName>
    </submittedName>
</protein>
<keyword evidence="4" id="KW-1185">Reference proteome</keyword>
<feature type="compositionally biased region" description="Basic and acidic residues" evidence="1">
    <location>
        <begin position="1034"/>
        <end position="1056"/>
    </location>
</feature>
<feature type="compositionally biased region" description="Basic and acidic residues" evidence="1">
    <location>
        <begin position="1071"/>
        <end position="1083"/>
    </location>
</feature>
<keyword evidence="2" id="KW-0812">Transmembrane</keyword>
<feature type="region of interest" description="Disordered" evidence="1">
    <location>
        <begin position="356"/>
        <end position="382"/>
    </location>
</feature>
<feature type="compositionally biased region" description="Acidic residues" evidence="1">
    <location>
        <begin position="211"/>
        <end position="221"/>
    </location>
</feature>
<evidence type="ECO:0000313" key="3">
    <source>
        <dbReference type="EMBL" id="RQO85318.1"/>
    </source>
</evidence>
<feature type="region of interest" description="Disordered" evidence="1">
    <location>
        <begin position="173"/>
        <end position="231"/>
    </location>
</feature>
<evidence type="ECO:0000313" key="4">
    <source>
        <dbReference type="Proteomes" id="UP000006729"/>
    </source>
</evidence>
<accession>A0A3N7FUC1</accession>
<name>A0A3N7FUC1_POPTR</name>
<feature type="region of interest" description="Disordered" evidence="1">
    <location>
        <begin position="798"/>
        <end position="878"/>
    </location>
</feature>
<reference evidence="3 4" key="1">
    <citation type="journal article" date="2006" name="Science">
        <title>The genome of black cottonwood, Populus trichocarpa (Torr. &amp; Gray).</title>
        <authorList>
            <person name="Tuskan G.A."/>
            <person name="Difazio S."/>
            <person name="Jansson S."/>
            <person name="Bohlmann J."/>
            <person name="Grigoriev I."/>
            <person name="Hellsten U."/>
            <person name="Putnam N."/>
            <person name="Ralph S."/>
            <person name="Rombauts S."/>
            <person name="Salamov A."/>
            <person name="Schein J."/>
            <person name="Sterck L."/>
            <person name="Aerts A."/>
            <person name="Bhalerao R.R."/>
            <person name="Bhalerao R.P."/>
            <person name="Blaudez D."/>
            <person name="Boerjan W."/>
            <person name="Brun A."/>
            <person name="Brunner A."/>
            <person name="Busov V."/>
            <person name="Campbell M."/>
            <person name="Carlson J."/>
            <person name="Chalot M."/>
            <person name="Chapman J."/>
            <person name="Chen G.L."/>
            <person name="Cooper D."/>
            <person name="Coutinho P.M."/>
            <person name="Couturier J."/>
            <person name="Covert S."/>
            <person name="Cronk Q."/>
            <person name="Cunningham R."/>
            <person name="Davis J."/>
            <person name="Degroeve S."/>
            <person name="Dejardin A."/>
            <person name="Depamphilis C."/>
            <person name="Detter J."/>
            <person name="Dirks B."/>
            <person name="Dubchak I."/>
            <person name="Duplessis S."/>
            <person name="Ehlting J."/>
            <person name="Ellis B."/>
            <person name="Gendler K."/>
            <person name="Goodstein D."/>
            <person name="Gribskov M."/>
            <person name="Grimwood J."/>
            <person name="Groover A."/>
            <person name="Gunter L."/>
            <person name="Hamberger B."/>
            <person name="Heinze B."/>
            <person name="Helariutta Y."/>
            <person name="Henrissat B."/>
            <person name="Holligan D."/>
            <person name="Holt R."/>
            <person name="Huang W."/>
            <person name="Islam-Faridi N."/>
            <person name="Jones S."/>
            <person name="Jones-Rhoades M."/>
            <person name="Jorgensen R."/>
            <person name="Joshi C."/>
            <person name="Kangasjarvi J."/>
            <person name="Karlsson J."/>
            <person name="Kelleher C."/>
            <person name="Kirkpatrick R."/>
            <person name="Kirst M."/>
            <person name="Kohler A."/>
            <person name="Kalluri U."/>
            <person name="Larimer F."/>
            <person name="Leebens-Mack J."/>
            <person name="Leple J.C."/>
            <person name="Locascio P."/>
            <person name="Lou Y."/>
            <person name="Lucas S."/>
            <person name="Martin F."/>
            <person name="Montanini B."/>
            <person name="Napoli C."/>
            <person name="Nelson D.R."/>
            <person name="Nelson C."/>
            <person name="Nieminen K."/>
            <person name="Nilsson O."/>
            <person name="Pereda V."/>
            <person name="Peter G."/>
            <person name="Philippe R."/>
            <person name="Pilate G."/>
            <person name="Poliakov A."/>
            <person name="Razumovskaya J."/>
            <person name="Richardson P."/>
            <person name="Rinaldi C."/>
            <person name="Ritland K."/>
            <person name="Rouze P."/>
            <person name="Ryaboy D."/>
            <person name="Schmutz J."/>
            <person name="Schrader J."/>
            <person name="Segerman B."/>
            <person name="Shin H."/>
            <person name="Siddiqui A."/>
            <person name="Sterky F."/>
            <person name="Terry A."/>
            <person name="Tsai C.J."/>
            <person name="Uberbacher E."/>
            <person name="Unneberg P."/>
            <person name="Vahala J."/>
            <person name="Wall K."/>
            <person name="Wessler S."/>
            <person name="Yang G."/>
            <person name="Yin T."/>
            <person name="Douglas C."/>
            <person name="Marra M."/>
            <person name="Sandberg G."/>
            <person name="Van de Peer Y."/>
            <person name="Rokhsar D."/>
        </authorList>
    </citation>
    <scope>NUCLEOTIDE SEQUENCE [LARGE SCALE GENOMIC DNA]</scope>
    <source>
        <strain evidence="4">cv. Nisqually</strain>
    </source>
</reference>
<feature type="region of interest" description="Disordered" evidence="1">
    <location>
        <begin position="1031"/>
        <end position="1151"/>
    </location>
</feature>
<keyword evidence="2" id="KW-1133">Transmembrane helix</keyword>
<evidence type="ECO:0000256" key="1">
    <source>
        <dbReference type="SAM" id="MobiDB-lite"/>
    </source>
</evidence>
<feature type="compositionally biased region" description="Basic and acidic residues" evidence="1">
    <location>
        <begin position="1102"/>
        <end position="1112"/>
    </location>
</feature>